<organism evidence="1 2">
    <name type="scientific">Tenebrionibacter intestinalis</name>
    <dbReference type="NCBI Taxonomy" id="2799638"/>
    <lineage>
        <taxon>Bacteria</taxon>
        <taxon>Pseudomonadati</taxon>
        <taxon>Pseudomonadota</taxon>
        <taxon>Gammaproteobacteria</taxon>
        <taxon>Enterobacterales</taxon>
        <taxon>Enterobacteriaceae</taxon>
        <taxon>Tenebrionibacter/Tenebrionicola group</taxon>
        <taxon>Tenebrionibacter</taxon>
    </lineage>
</organism>
<evidence type="ECO:0000313" key="2">
    <source>
        <dbReference type="Proteomes" id="UP000659047"/>
    </source>
</evidence>
<evidence type="ECO:0000313" key="1">
    <source>
        <dbReference type="EMBL" id="MBK4717072.1"/>
    </source>
</evidence>
<dbReference type="InterPro" id="IPR008727">
    <property type="entry name" value="PAAR_motif"/>
</dbReference>
<dbReference type="AlphaFoldDB" id="A0A8K0VA11"/>
<dbReference type="Proteomes" id="UP000659047">
    <property type="component" value="Unassembled WGS sequence"/>
</dbReference>
<proteinExistence type="predicted"/>
<dbReference type="EMBL" id="JAEPBH010000089">
    <property type="protein sequence ID" value="MBK4717072.1"/>
    <property type="molecule type" value="Genomic_DNA"/>
</dbReference>
<dbReference type="Pfam" id="PF05488">
    <property type="entry name" value="PAAR_motif"/>
    <property type="match status" value="1"/>
</dbReference>
<feature type="non-terminal residue" evidence="1">
    <location>
        <position position="38"/>
    </location>
</feature>
<sequence length="38" mass="3758">MAICAVVLGDATSHGGRVASASSSFDINGKNAALLHDT</sequence>
<dbReference type="RefSeq" id="WP_238715368.1">
    <property type="nucleotide sequence ID" value="NZ_JAEPBH010000089.1"/>
</dbReference>
<protein>
    <submittedName>
        <fullName evidence="1">PAAR domain-containing protein</fullName>
    </submittedName>
</protein>
<reference evidence="1" key="1">
    <citation type="submission" date="2021-01" db="EMBL/GenBank/DDBJ databases">
        <title>Intestinitalea alba gen. nov., sp. nov., a novel genus of the family Enterobacteriaceae, isolated from the gut of the plastic-eating mealworm Tenebrio molitor L.</title>
        <authorList>
            <person name="Yang Y."/>
        </authorList>
    </citation>
    <scope>NUCLEOTIDE SEQUENCE</scope>
    <source>
        <strain evidence="1">BIT-L3</strain>
    </source>
</reference>
<name>A0A8K0VA11_9ENTR</name>
<comment type="caution">
    <text evidence="1">The sequence shown here is derived from an EMBL/GenBank/DDBJ whole genome shotgun (WGS) entry which is preliminary data.</text>
</comment>
<keyword evidence="2" id="KW-1185">Reference proteome</keyword>
<accession>A0A8K0VA11</accession>
<gene>
    <name evidence="1" type="ORF">JJB97_17500</name>
</gene>